<dbReference type="AlphaFoldDB" id="A0A0F4GUD5"/>
<dbReference type="OrthoDB" id="3941766at2759"/>
<organism evidence="1 2">
    <name type="scientific">Zymoseptoria brevis</name>
    <dbReference type="NCBI Taxonomy" id="1047168"/>
    <lineage>
        <taxon>Eukaryota</taxon>
        <taxon>Fungi</taxon>
        <taxon>Dikarya</taxon>
        <taxon>Ascomycota</taxon>
        <taxon>Pezizomycotina</taxon>
        <taxon>Dothideomycetes</taxon>
        <taxon>Dothideomycetidae</taxon>
        <taxon>Mycosphaerellales</taxon>
        <taxon>Mycosphaerellaceae</taxon>
        <taxon>Zymoseptoria</taxon>
    </lineage>
</organism>
<gene>
    <name evidence="1" type="ORF">TI39_contig319g00021</name>
</gene>
<proteinExistence type="predicted"/>
<comment type="caution">
    <text evidence="1">The sequence shown here is derived from an EMBL/GenBank/DDBJ whole genome shotgun (WGS) entry which is preliminary data.</text>
</comment>
<reference evidence="1 2" key="1">
    <citation type="submission" date="2015-03" db="EMBL/GenBank/DDBJ databases">
        <title>RNA-seq based gene annotation and comparative genomics of four Zymoseptoria species reveal species-specific pathogenicity related genes and transposable element activity.</title>
        <authorList>
            <person name="Grandaubert J."/>
            <person name="Bhattacharyya A."/>
            <person name="Stukenbrock E.H."/>
        </authorList>
    </citation>
    <scope>NUCLEOTIDE SEQUENCE [LARGE SCALE GENOMIC DNA]</scope>
    <source>
        <strain evidence="1 2">Zb18110</strain>
    </source>
</reference>
<accession>A0A0F4GUD5</accession>
<name>A0A0F4GUD5_9PEZI</name>
<sequence length="284" mass="31908">MAELHAKQQREQRLTSLNLQYPLWLFDIDDPRWPRRLDSLLPNSHPARLTGWIASTSEYQMHLHRPQELSHNASKTRSTKMKSRAQHTALANDVLHALRYDDRFDLSSLQATVSHNYSEITIPLSEWTFAQDSPGYVNPSNLLRIERGHDGVQIWNPNINFSQLSDYTSLPTYYGVATLLASDADLLSASGTASTDDGAGIQRAVFERLDDQGQGDVVEVLRGIVYSGRSRGGPEEGLGQHGIKLNLGERAASNRRLVAGTALEGKEWEEVVEYVRWERGSPLF</sequence>
<dbReference type="Proteomes" id="UP000033647">
    <property type="component" value="Unassembled WGS sequence"/>
</dbReference>
<evidence type="ECO:0000313" key="1">
    <source>
        <dbReference type="EMBL" id="KJY00673.1"/>
    </source>
</evidence>
<keyword evidence="2" id="KW-1185">Reference proteome</keyword>
<dbReference type="EMBL" id="LAFY01000311">
    <property type="protein sequence ID" value="KJY00673.1"/>
    <property type="molecule type" value="Genomic_DNA"/>
</dbReference>
<evidence type="ECO:0000313" key="2">
    <source>
        <dbReference type="Proteomes" id="UP000033647"/>
    </source>
</evidence>
<protein>
    <submittedName>
        <fullName evidence="1">Uncharacterized protein</fullName>
    </submittedName>
</protein>